<comment type="caution">
    <text evidence="1">The sequence shown here is derived from an EMBL/GenBank/DDBJ whole genome shotgun (WGS) entry which is preliminary data.</text>
</comment>
<proteinExistence type="predicted"/>
<dbReference type="AlphaFoldDB" id="A0AAW6LPH1"/>
<accession>A0AAW6LPH1</accession>
<organism evidence="1 2">
    <name type="scientific">Rhodococcus qingshengii</name>
    <dbReference type="NCBI Taxonomy" id="334542"/>
    <lineage>
        <taxon>Bacteria</taxon>
        <taxon>Bacillati</taxon>
        <taxon>Actinomycetota</taxon>
        <taxon>Actinomycetes</taxon>
        <taxon>Mycobacteriales</taxon>
        <taxon>Nocardiaceae</taxon>
        <taxon>Rhodococcus</taxon>
        <taxon>Rhodococcus erythropolis group</taxon>
    </lineage>
</organism>
<name>A0AAW6LPH1_RHOSG</name>
<evidence type="ECO:0000313" key="2">
    <source>
        <dbReference type="Proteomes" id="UP001217325"/>
    </source>
</evidence>
<dbReference type="EMBL" id="JARDXE010000028">
    <property type="protein sequence ID" value="MDE8649547.1"/>
    <property type="molecule type" value="Genomic_DNA"/>
</dbReference>
<gene>
    <name evidence="1" type="ORF">PXH69_31725</name>
</gene>
<reference evidence="1" key="1">
    <citation type="submission" date="2023-02" db="EMBL/GenBank/DDBJ databases">
        <title>A novel hydrolase synthesized by Rhodococcus erythropolis HQ is responsible for the detoxification of Zearalenone.</title>
        <authorList>
            <person name="Hu J."/>
            <person name="Xu J."/>
        </authorList>
    </citation>
    <scope>NUCLEOTIDE SEQUENCE</scope>
    <source>
        <strain evidence="1">HQ</strain>
    </source>
</reference>
<protein>
    <submittedName>
        <fullName evidence="1">Uncharacterized protein</fullName>
    </submittedName>
</protein>
<dbReference type="Proteomes" id="UP001217325">
    <property type="component" value="Unassembled WGS sequence"/>
</dbReference>
<evidence type="ECO:0000313" key="1">
    <source>
        <dbReference type="EMBL" id="MDE8649547.1"/>
    </source>
</evidence>
<sequence>MRVDDECSSRSALAHAAPSPEVIAATELLLAQPDAYRYRRRYLELIVRGRGSGVASDYTAAERYLLRTADACRRSLRRNNSSPAED</sequence>
<dbReference type="RefSeq" id="WP_064442767.1">
    <property type="nucleotide sequence ID" value="NZ_CP077418.1"/>
</dbReference>